<evidence type="ECO:0000313" key="1">
    <source>
        <dbReference type="EMBL" id="EFB36004.1"/>
    </source>
</evidence>
<accession>D1PB46</accession>
<reference evidence="1" key="1">
    <citation type="submission" date="2009-11" db="EMBL/GenBank/DDBJ databases">
        <authorList>
            <person name="Weinstock G."/>
            <person name="Sodergren E."/>
            <person name="Clifton S."/>
            <person name="Fulton L."/>
            <person name="Fulton B."/>
            <person name="Courtney L."/>
            <person name="Fronick C."/>
            <person name="Harrison M."/>
            <person name="Strong C."/>
            <person name="Farmer C."/>
            <person name="Delahaunty K."/>
            <person name="Markovic C."/>
            <person name="Hall O."/>
            <person name="Minx P."/>
            <person name="Tomlinson C."/>
            <person name="Mitreva M."/>
            <person name="Nelson J."/>
            <person name="Hou S."/>
            <person name="Wollam A."/>
            <person name="Pepin K.H."/>
            <person name="Johnson M."/>
            <person name="Bhonagiri V."/>
            <person name="Nash W.E."/>
            <person name="Warren W."/>
            <person name="Chinwalla A."/>
            <person name="Mardis E.R."/>
            <person name="Wilson R.K."/>
        </authorList>
    </citation>
    <scope>NUCLEOTIDE SEQUENCE [LARGE SCALE GENOMIC DNA]</scope>
    <source>
        <strain evidence="1">DSM 18205</strain>
    </source>
</reference>
<keyword evidence="2" id="KW-1185">Reference proteome</keyword>
<protein>
    <submittedName>
        <fullName evidence="1">Uncharacterized protein</fullName>
    </submittedName>
</protein>
<dbReference type="Proteomes" id="UP000004477">
    <property type="component" value="Unassembled WGS sequence"/>
</dbReference>
<organism evidence="1 2">
    <name type="scientific">Segatella copri DSM 18205</name>
    <dbReference type="NCBI Taxonomy" id="537011"/>
    <lineage>
        <taxon>Bacteria</taxon>
        <taxon>Pseudomonadati</taxon>
        <taxon>Bacteroidota</taxon>
        <taxon>Bacteroidia</taxon>
        <taxon>Bacteroidales</taxon>
        <taxon>Prevotellaceae</taxon>
        <taxon>Segatella</taxon>
    </lineage>
</organism>
<dbReference type="STRING" id="537011.PREVCOP_04423"/>
<evidence type="ECO:0000313" key="2">
    <source>
        <dbReference type="Proteomes" id="UP000004477"/>
    </source>
</evidence>
<dbReference type="EMBL" id="ACBX02000011">
    <property type="protein sequence ID" value="EFB36004.1"/>
    <property type="molecule type" value="Genomic_DNA"/>
</dbReference>
<dbReference type="AlphaFoldDB" id="D1PB46"/>
<name>D1PB46_9BACT</name>
<dbReference type="PaxDb" id="537011-PREVCOP_04423"/>
<proteinExistence type="predicted"/>
<comment type="caution">
    <text evidence="1">The sequence shown here is derived from an EMBL/GenBank/DDBJ whole genome shotgun (WGS) entry which is preliminary data.</text>
</comment>
<gene>
    <name evidence="1" type="ORF">PREVCOP_04423</name>
</gene>
<dbReference type="HOGENOM" id="CLU_3314558_0_0_10"/>
<sequence length="39" mass="4624">MFYLELLPFFPSLISKIINLVAKLNNSSYLCKDFRKKMP</sequence>